<dbReference type="InterPro" id="IPR012394">
    <property type="entry name" value="Aldehyde_DH_NAD(P)"/>
</dbReference>
<feature type="domain" description="Aldehyde dehydrogenase" evidence="8">
    <location>
        <begin position="2"/>
        <end position="445"/>
    </location>
</feature>
<evidence type="ECO:0000256" key="6">
    <source>
        <dbReference type="PROSITE-ProRule" id="PRU10007"/>
    </source>
</evidence>
<accession>A0A6J4JVR4</accession>
<name>A0A6J4JVR4_9SPHI</name>
<keyword evidence="2 4" id="KW-0560">Oxidoreductase</keyword>
<dbReference type="InterPro" id="IPR029510">
    <property type="entry name" value="Ald_DH_CS_GLU"/>
</dbReference>
<evidence type="ECO:0000256" key="2">
    <source>
        <dbReference type="ARBA" id="ARBA00023002"/>
    </source>
</evidence>
<reference evidence="9" key="1">
    <citation type="submission" date="2020-02" db="EMBL/GenBank/DDBJ databases">
        <authorList>
            <person name="Meier V. D."/>
        </authorList>
    </citation>
    <scope>NUCLEOTIDE SEQUENCE</scope>
    <source>
        <strain evidence="9">AVDCRST_MAG56</strain>
    </source>
</reference>
<evidence type="ECO:0000259" key="8">
    <source>
        <dbReference type="Pfam" id="PF00171"/>
    </source>
</evidence>
<dbReference type="GO" id="GO:0006081">
    <property type="term" value="P:aldehyde metabolic process"/>
    <property type="evidence" value="ECO:0007669"/>
    <property type="project" value="InterPro"/>
</dbReference>
<organism evidence="9">
    <name type="scientific">uncultured Cytophagales bacterium</name>
    <dbReference type="NCBI Taxonomy" id="158755"/>
    <lineage>
        <taxon>Bacteria</taxon>
        <taxon>Pseudomonadati</taxon>
        <taxon>Bacteroidota</taxon>
        <taxon>Sphingobacteriia</taxon>
        <taxon>Sphingobacteriales</taxon>
        <taxon>environmental samples</taxon>
    </lineage>
</organism>
<dbReference type="PANTHER" id="PTHR43570:SF20">
    <property type="entry name" value="ALDEHYDE DEHYDROGENASE ALDX-RELATED"/>
    <property type="match status" value="1"/>
</dbReference>
<dbReference type="Gene3D" id="3.40.309.10">
    <property type="entry name" value="Aldehyde Dehydrogenase, Chain A, domain 2"/>
    <property type="match status" value="1"/>
</dbReference>
<dbReference type="Gene3D" id="3.40.605.10">
    <property type="entry name" value="Aldehyde Dehydrogenase, Chain A, domain 1"/>
    <property type="match status" value="1"/>
</dbReference>
<keyword evidence="3" id="KW-0520">NAD</keyword>
<dbReference type="PANTHER" id="PTHR43570">
    <property type="entry name" value="ALDEHYDE DEHYDROGENASE"/>
    <property type="match status" value="1"/>
</dbReference>
<dbReference type="AlphaFoldDB" id="A0A6J4JVR4"/>
<evidence type="ECO:0000256" key="3">
    <source>
        <dbReference type="ARBA" id="ARBA00023027"/>
    </source>
</evidence>
<dbReference type="InterPro" id="IPR016162">
    <property type="entry name" value="Ald_DH_N"/>
</dbReference>
<dbReference type="EMBL" id="CADCTQ010000369">
    <property type="protein sequence ID" value="CAA9288913.1"/>
    <property type="molecule type" value="Genomic_DNA"/>
</dbReference>
<dbReference type="FunFam" id="3.40.309.10:FF:000003">
    <property type="entry name" value="Aldehyde dehydrogenase"/>
    <property type="match status" value="1"/>
</dbReference>
<dbReference type="PIRSF" id="PIRSF036492">
    <property type="entry name" value="ALDH"/>
    <property type="match status" value="1"/>
</dbReference>
<protein>
    <recommendedName>
        <fullName evidence="4">Aldehyde dehydrogenase</fullName>
    </recommendedName>
</protein>
<dbReference type="GO" id="GO:0004029">
    <property type="term" value="F:aldehyde dehydrogenase (NAD+) activity"/>
    <property type="evidence" value="ECO:0007669"/>
    <property type="project" value="TreeGrafter"/>
</dbReference>
<evidence type="ECO:0000256" key="4">
    <source>
        <dbReference type="PIRNR" id="PIRNR036492"/>
    </source>
</evidence>
<dbReference type="Pfam" id="PF00171">
    <property type="entry name" value="Aldedh"/>
    <property type="match status" value="1"/>
</dbReference>
<dbReference type="InterPro" id="IPR016161">
    <property type="entry name" value="Ald_DH/histidinol_DH"/>
</dbReference>
<evidence type="ECO:0000256" key="1">
    <source>
        <dbReference type="ARBA" id="ARBA00009986"/>
    </source>
</evidence>
<proteinExistence type="inferred from homology"/>
<evidence type="ECO:0000256" key="7">
    <source>
        <dbReference type="RuleBase" id="RU003345"/>
    </source>
</evidence>
<evidence type="ECO:0000313" key="9">
    <source>
        <dbReference type="EMBL" id="CAA9288913.1"/>
    </source>
</evidence>
<dbReference type="PROSITE" id="PS00687">
    <property type="entry name" value="ALDEHYDE_DEHYDR_GLU"/>
    <property type="match status" value="1"/>
</dbReference>
<dbReference type="CDD" id="cd07134">
    <property type="entry name" value="ALDH_AlkH-like"/>
    <property type="match status" value="1"/>
</dbReference>
<comment type="similarity">
    <text evidence="1 4 7">Belongs to the aldehyde dehydrogenase family.</text>
</comment>
<dbReference type="InterPro" id="IPR016160">
    <property type="entry name" value="Ald_DH_CS_CYS"/>
</dbReference>
<dbReference type="InterPro" id="IPR016163">
    <property type="entry name" value="Ald_DH_C"/>
</dbReference>
<evidence type="ECO:0000256" key="5">
    <source>
        <dbReference type="PIRSR" id="PIRSR036492-1"/>
    </source>
</evidence>
<dbReference type="FunFam" id="3.40.605.10:FF:000004">
    <property type="entry name" value="Aldehyde dehydrogenase"/>
    <property type="match status" value="1"/>
</dbReference>
<sequence length="479" mass="52673">METVIASPNTATGTDLRTLLSRQQAHQPVVRGTTARQRQEKLLRLRQWILAHRQDIRDALHQDFRKPAAEVDTTEITPTNQEIKHAVKHLPGWMKPKRMETPFPLFGSRSEVHFESKGVALIMAPWNYPFQLVVSPLVSAVAAGCCAVVKPSEVTPHTASLLRRMVNELFPEEEVAVVEGDSTVAKALLELPFDHIFFTGSPAIGKVVMRAAAEHLASVTLELGGKSPAVVDETADVRDAAEKLAWGKFINGGQTCIAPDYVLVHASREADFLHALRDTLDRFYPQGPGQDYHDLARVVNGRHFSRVRGLIDDAVQKGAKVAYGGQSVAAENLITPTVLTGVTPGMEVMREEIFGPVLPVMPYRTADEAVAFINGQPKPLALYAFGRDAGKINDVLSRTTSGGACVNDTLVHIANPDLPFGGVNNSGIGKSHGYYGFLAFSNERAVLFQNKRFNLLKQIYPPYNAKVQQMIDRLVRWFA</sequence>
<gene>
    <name evidence="9" type="ORF">AVDCRST_MAG56-4519</name>
</gene>
<dbReference type="PROSITE" id="PS00070">
    <property type="entry name" value="ALDEHYDE_DEHYDR_CYS"/>
    <property type="match status" value="1"/>
</dbReference>
<dbReference type="SUPFAM" id="SSF53720">
    <property type="entry name" value="ALDH-like"/>
    <property type="match status" value="1"/>
</dbReference>
<dbReference type="GO" id="GO:0005737">
    <property type="term" value="C:cytoplasm"/>
    <property type="evidence" value="ECO:0007669"/>
    <property type="project" value="TreeGrafter"/>
</dbReference>
<feature type="active site" evidence="5 6">
    <location>
        <position position="222"/>
    </location>
</feature>
<dbReference type="InterPro" id="IPR015590">
    <property type="entry name" value="Aldehyde_DH_dom"/>
</dbReference>
<feature type="active site" evidence="5">
    <location>
        <position position="256"/>
    </location>
</feature>